<dbReference type="EMBL" id="DSBW01000014">
    <property type="protein sequence ID" value="HED30212.1"/>
    <property type="molecule type" value="Genomic_DNA"/>
</dbReference>
<sequence>MEHLEHITALIQTAIGPVILVSGMGLLLLTMTNRLGRIIDRSRAMSHELDAMGSVDRQRIEAEIDILWSRARYIRIAIMLVVLSCLSASLLVIVLFLAPLTDLDQPVVISVLFVAAMVFLISSLIFFLLDVNRTLSALRIELDAHRGRKDSV</sequence>
<feature type="transmembrane region" description="Helical" evidence="1">
    <location>
        <begin position="76"/>
        <end position="101"/>
    </location>
</feature>
<dbReference type="InterPro" id="IPR021279">
    <property type="entry name" value="DUF2721"/>
</dbReference>
<comment type="caution">
    <text evidence="2">The sequence shown here is derived from an EMBL/GenBank/DDBJ whole genome shotgun (WGS) entry which is preliminary data.</text>
</comment>
<keyword evidence="1" id="KW-0472">Membrane</keyword>
<feature type="transmembrane region" description="Helical" evidence="1">
    <location>
        <begin position="6"/>
        <end position="29"/>
    </location>
</feature>
<evidence type="ECO:0000313" key="2">
    <source>
        <dbReference type="EMBL" id="HED30212.1"/>
    </source>
</evidence>
<keyword evidence="1" id="KW-0812">Transmembrane</keyword>
<name>A0A831SQR6_PROAE</name>
<dbReference type="AlphaFoldDB" id="A0A831SQR6"/>
<protein>
    <submittedName>
        <fullName evidence="2">DUF2721 domain-containing protein</fullName>
    </submittedName>
</protein>
<gene>
    <name evidence="2" type="ORF">ENN50_00665</name>
</gene>
<keyword evidence="1" id="KW-1133">Transmembrane helix</keyword>
<dbReference type="Pfam" id="PF11026">
    <property type="entry name" value="DUF2721"/>
    <property type="match status" value="1"/>
</dbReference>
<feature type="transmembrane region" description="Helical" evidence="1">
    <location>
        <begin position="107"/>
        <end position="129"/>
    </location>
</feature>
<evidence type="ECO:0000256" key="1">
    <source>
        <dbReference type="SAM" id="Phobius"/>
    </source>
</evidence>
<proteinExistence type="predicted"/>
<dbReference type="Proteomes" id="UP000886335">
    <property type="component" value="Unassembled WGS sequence"/>
</dbReference>
<reference evidence="2" key="1">
    <citation type="journal article" date="2020" name="mSystems">
        <title>Genome- and Community-Level Interaction Insights into Carbon Utilization and Element Cycling Functions of Hydrothermarchaeota in Hydrothermal Sediment.</title>
        <authorList>
            <person name="Zhou Z."/>
            <person name="Liu Y."/>
            <person name="Xu W."/>
            <person name="Pan J."/>
            <person name="Luo Z.H."/>
            <person name="Li M."/>
        </authorList>
    </citation>
    <scope>NUCLEOTIDE SEQUENCE [LARGE SCALE GENOMIC DNA]</scope>
    <source>
        <strain evidence="2">SpSt-1181</strain>
    </source>
</reference>
<organism evidence="2">
    <name type="scientific">Prosthecochloris aestuarii</name>
    <dbReference type="NCBI Taxonomy" id="1102"/>
    <lineage>
        <taxon>Bacteria</taxon>
        <taxon>Pseudomonadati</taxon>
        <taxon>Chlorobiota</taxon>
        <taxon>Chlorobiia</taxon>
        <taxon>Chlorobiales</taxon>
        <taxon>Chlorobiaceae</taxon>
        <taxon>Prosthecochloris</taxon>
    </lineage>
</organism>
<accession>A0A831SQR6</accession>